<evidence type="ECO:0000256" key="3">
    <source>
        <dbReference type="PIRSR" id="PIRSR001365-1"/>
    </source>
</evidence>
<dbReference type="SMART" id="SM01130">
    <property type="entry name" value="DHDPS"/>
    <property type="match status" value="1"/>
</dbReference>
<dbReference type="PRINTS" id="PR00146">
    <property type="entry name" value="DHPICSNTHASE"/>
</dbReference>
<evidence type="ECO:0000256" key="5">
    <source>
        <dbReference type="SAM" id="MobiDB-lite"/>
    </source>
</evidence>
<feature type="active site" description="Schiff-base intermediate with substrate" evidence="3">
    <location>
        <position position="189"/>
    </location>
</feature>
<sequence>MPSNENGVGSNGNAAASRPYPPGIHVPSLTFFDSSTRQELDPETQTKHITFLAKSGIHGIVLAGTNGEAIALSRKEKVDLTRLAKKVVSHAGKPDLPITVGTSGISTRDVIDDSVAVKEAGADFALILVPSFFHFAMTKDAICEFYEEVADASPIPVLIYNFPNVTAGLNVDSPMLDRLAKHSNIVGVKLTCGSIAKVTRVSAAFSPKQFSALAGQSDWLIPALSVGGTGCITGVGNLYPKSCVAVYDLYMAGKFEEAQKLQYTLGVSELGFGDGGINGTKWVVSELLGYPEEARHCRRPYPRFTSKDKQKWILDQVRTLESEEARLNKSSA</sequence>
<proteinExistence type="inferred from homology"/>
<dbReference type="Proteomes" id="UP001274830">
    <property type="component" value="Unassembled WGS sequence"/>
</dbReference>
<feature type="binding site" evidence="4">
    <location>
        <position position="232"/>
    </location>
    <ligand>
        <name>pyruvate</name>
        <dbReference type="ChEBI" id="CHEBI:15361"/>
    </ligand>
</feature>
<dbReference type="InterPro" id="IPR002220">
    <property type="entry name" value="DapA-like"/>
</dbReference>
<accession>A0AAE0WKM8</accession>
<gene>
    <name evidence="6" type="ORF">LTR78_006677</name>
</gene>
<dbReference type="Gene3D" id="3.20.20.70">
    <property type="entry name" value="Aldolase class I"/>
    <property type="match status" value="1"/>
</dbReference>
<dbReference type="SUPFAM" id="SSF51569">
    <property type="entry name" value="Aldolase"/>
    <property type="match status" value="1"/>
</dbReference>
<keyword evidence="1 2" id="KW-0456">Lyase</keyword>
<dbReference type="AlphaFoldDB" id="A0AAE0WKM8"/>
<dbReference type="PANTHER" id="PTHR12128:SF66">
    <property type="entry name" value="4-HYDROXY-2-OXOGLUTARATE ALDOLASE, MITOCHONDRIAL"/>
    <property type="match status" value="1"/>
</dbReference>
<feature type="compositionally biased region" description="Polar residues" evidence="5">
    <location>
        <begin position="1"/>
        <end position="14"/>
    </location>
</feature>
<name>A0AAE0WKM8_9PEZI</name>
<feature type="active site" description="Proton donor/acceptor" evidence="3">
    <location>
        <position position="160"/>
    </location>
</feature>
<keyword evidence="7" id="KW-1185">Reference proteome</keyword>
<dbReference type="PANTHER" id="PTHR12128">
    <property type="entry name" value="DIHYDRODIPICOLINATE SYNTHASE"/>
    <property type="match status" value="1"/>
</dbReference>
<dbReference type="PIRSF" id="PIRSF001365">
    <property type="entry name" value="DHDPS"/>
    <property type="match status" value="1"/>
</dbReference>
<evidence type="ECO:0000313" key="7">
    <source>
        <dbReference type="Proteomes" id="UP001274830"/>
    </source>
</evidence>
<comment type="caution">
    <text evidence="6">The sequence shown here is derived from an EMBL/GenBank/DDBJ whole genome shotgun (WGS) entry which is preliminary data.</text>
</comment>
<evidence type="ECO:0000313" key="6">
    <source>
        <dbReference type="EMBL" id="KAK3673443.1"/>
    </source>
</evidence>
<protein>
    <submittedName>
        <fullName evidence="6">Uncharacterized protein</fullName>
    </submittedName>
</protein>
<dbReference type="Pfam" id="PF00701">
    <property type="entry name" value="DHDPS"/>
    <property type="match status" value="1"/>
</dbReference>
<evidence type="ECO:0000256" key="4">
    <source>
        <dbReference type="PIRSR" id="PIRSR001365-2"/>
    </source>
</evidence>
<dbReference type="EMBL" id="JAUTXT010000025">
    <property type="protein sequence ID" value="KAK3673443.1"/>
    <property type="molecule type" value="Genomic_DNA"/>
</dbReference>
<dbReference type="InterPro" id="IPR013785">
    <property type="entry name" value="Aldolase_TIM"/>
</dbReference>
<dbReference type="CDD" id="cd00408">
    <property type="entry name" value="DHDPS-like"/>
    <property type="match status" value="1"/>
</dbReference>
<evidence type="ECO:0000256" key="1">
    <source>
        <dbReference type="ARBA" id="ARBA00023239"/>
    </source>
</evidence>
<dbReference type="GO" id="GO:0008840">
    <property type="term" value="F:4-hydroxy-tetrahydrodipicolinate synthase activity"/>
    <property type="evidence" value="ECO:0007669"/>
    <property type="project" value="TreeGrafter"/>
</dbReference>
<evidence type="ECO:0000256" key="2">
    <source>
        <dbReference type="PIRNR" id="PIRNR001365"/>
    </source>
</evidence>
<reference evidence="6" key="1">
    <citation type="submission" date="2023-07" db="EMBL/GenBank/DDBJ databases">
        <title>Black Yeasts Isolated from many extreme environments.</title>
        <authorList>
            <person name="Coleine C."/>
            <person name="Stajich J.E."/>
            <person name="Selbmann L."/>
        </authorList>
    </citation>
    <scope>NUCLEOTIDE SEQUENCE</scope>
    <source>
        <strain evidence="6">CCFEE 5485</strain>
    </source>
</reference>
<feature type="region of interest" description="Disordered" evidence="5">
    <location>
        <begin position="1"/>
        <end position="20"/>
    </location>
</feature>
<organism evidence="6 7">
    <name type="scientific">Recurvomyces mirabilis</name>
    <dbReference type="NCBI Taxonomy" id="574656"/>
    <lineage>
        <taxon>Eukaryota</taxon>
        <taxon>Fungi</taxon>
        <taxon>Dikarya</taxon>
        <taxon>Ascomycota</taxon>
        <taxon>Pezizomycotina</taxon>
        <taxon>Dothideomycetes</taxon>
        <taxon>Dothideomycetidae</taxon>
        <taxon>Mycosphaerellales</taxon>
        <taxon>Teratosphaeriaceae</taxon>
        <taxon>Recurvomyces</taxon>
    </lineage>
</organism>
<comment type="similarity">
    <text evidence="2">Belongs to the DapA family.</text>
</comment>